<protein>
    <recommendedName>
        <fullName evidence="5">RING-type domain-containing protein</fullName>
    </recommendedName>
</protein>
<feature type="compositionally biased region" description="Polar residues" evidence="4">
    <location>
        <begin position="172"/>
        <end position="202"/>
    </location>
</feature>
<feature type="domain" description="RING-type" evidence="5">
    <location>
        <begin position="116"/>
        <end position="153"/>
    </location>
</feature>
<dbReference type="Pfam" id="PF13639">
    <property type="entry name" value="zf-RING_2"/>
    <property type="match status" value="1"/>
</dbReference>
<evidence type="ECO:0000256" key="2">
    <source>
        <dbReference type="ARBA" id="ARBA00022771"/>
    </source>
</evidence>
<dbReference type="AlphaFoldDB" id="A0A9W8DRG8"/>
<comment type="caution">
    <text evidence="6">The sequence shown here is derived from an EMBL/GenBank/DDBJ whole genome shotgun (WGS) entry which is preliminary data.</text>
</comment>
<name>A0A9W8DRG8_9FUNG</name>
<evidence type="ECO:0000256" key="3">
    <source>
        <dbReference type="ARBA" id="ARBA00022833"/>
    </source>
</evidence>
<feature type="region of interest" description="Disordered" evidence="4">
    <location>
        <begin position="172"/>
        <end position="237"/>
    </location>
</feature>
<dbReference type="PANTHER" id="PTHR45931:SF3">
    <property type="entry name" value="RING ZINC FINGER-CONTAINING PROTEIN"/>
    <property type="match status" value="1"/>
</dbReference>
<dbReference type="Gene3D" id="3.30.40.10">
    <property type="entry name" value="Zinc/RING finger domain, C3HC4 (zinc finger)"/>
    <property type="match status" value="1"/>
</dbReference>
<evidence type="ECO:0000259" key="5">
    <source>
        <dbReference type="Pfam" id="PF13639"/>
    </source>
</evidence>
<dbReference type="SUPFAM" id="SSF57850">
    <property type="entry name" value="RING/U-box"/>
    <property type="match status" value="1"/>
</dbReference>
<dbReference type="PANTHER" id="PTHR45931">
    <property type="entry name" value="SI:CH211-59O9.10"/>
    <property type="match status" value="1"/>
</dbReference>
<gene>
    <name evidence="6" type="ORF">H4219_004237</name>
</gene>
<accession>A0A9W8DRG8</accession>
<dbReference type="InterPro" id="IPR051834">
    <property type="entry name" value="RING_finger_E3_ligase"/>
</dbReference>
<dbReference type="InterPro" id="IPR001841">
    <property type="entry name" value="Znf_RING"/>
</dbReference>
<keyword evidence="7" id="KW-1185">Reference proteome</keyword>
<sequence>MVFFNGGLSPQDFFDGAGFPFDSPILNMFPTKSFPSNVLVGGGGTLVGGNIIPPGVGGSLVSSDDYTDDQRVIDDIVTMTLDQYDGRNGPPPASEETINSLPRREVTDSDLAKNVECPVCLETVSTGETVIDLPCEHLIHRDCGEEWLKKHGTTSFGSGSIRRIQDVSDLNAESSHNTPSQLNPQARSPPSNIARPSSSTYPSEPRSQDNSNGVTVVLGGTRRNGRSKLLDKFNNNR</sequence>
<evidence type="ECO:0000256" key="4">
    <source>
        <dbReference type="SAM" id="MobiDB-lite"/>
    </source>
</evidence>
<dbReference type="GO" id="GO:0005634">
    <property type="term" value="C:nucleus"/>
    <property type="evidence" value="ECO:0007669"/>
    <property type="project" value="TreeGrafter"/>
</dbReference>
<dbReference type="EMBL" id="JANBPU010000139">
    <property type="protein sequence ID" value="KAJ1915599.1"/>
    <property type="molecule type" value="Genomic_DNA"/>
</dbReference>
<evidence type="ECO:0000256" key="1">
    <source>
        <dbReference type="ARBA" id="ARBA00022723"/>
    </source>
</evidence>
<keyword evidence="2" id="KW-0863">Zinc-finger</keyword>
<dbReference type="OrthoDB" id="8062037at2759"/>
<reference evidence="6" key="1">
    <citation type="submission" date="2022-07" db="EMBL/GenBank/DDBJ databases">
        <title>Phylogenomic reconstructions and comparative analyses of Kickxellomycotina fungi.</title>
        <authorList>
            <person name="Reynolds N.K."/>
            <person name="Stajich J.E."/>
            <person name="Barry K."/>
            <person name="Grigoriev I.V."/>
            <person name="Crous P."/>
            <person name="Smith M.E."/>
        </authorList>
    </citation>
    <scope>NUCLEOTIDE SEQUENCE</scope>
    <source>
        <strain evidence="6">NBRC 100468</strain>
    </source>
</reference>
<proteinExistence type="predicted"/>
<evidence type="ECO:0000313" key="6">
    <source>
        <dbReference type="EMBL" id="KAJ1915599.1"/>
    </source>
</evidence>
<keyword evidence="3" id="KW-0862">Zinc</keyword>
<dbReference type="GO" id="GO:0061630">
    <property type="term" value="F:ubiquitin protein ligase activity"/>
    <property type="evidence" value="ECO:0007669"/>
    <property type="project" value="TreeGrafter"/>
</dbReference>
<dbReference type="Proteomes" id="UP001150538">
    <property type="component" value="Unassembled WGS sequence"/>
</dbReference>
<feature type="region of interest" description="Disordered" evidence="4">
    <location>
        <begin position="84"/>
        <end position="107"/>
    </location>
</feature>
<dbReference type="InterPro" id="IPR013083">
    <property type="entry name" value="Znf_RING/FYVE/PHD"/>
</dbReference>
<keyword evidence="1" id="KW-0479">Metal-binding</keyword>
<dbReference type="GO" id="GO:0006511">
    <property type="term" value="P:ubiquitin-dependent protein catabolic process"/>
    <property type="evidence" value="ECO:0007669"/>
    <property type="project" value="TreeGrafter"/>
</dbReference>
<dbReference type="GO" id="GO:0008270">
    <property type="term" value="F:zinc ion binding"/>
    <property type="evidence" value="ECO:0007669"/>
    <property type="project" value="UniProtKB-KW"/>
</dbReference>
<evidence type="ECO:0000313" key="7">
    <source>
        <dbReference type="Proteomes" id="UP001150538"/>
    </source>
</evidence>
<organism evidence="6 7">
    <name type="scientific">Mycoemilia scoparia</name>
    <dbReference type="NCBI Taxonomy" id="417184"/>
    <lineage>
        <taxon>Eukaryota</taxon>
        <taxon>Fungi</taxon>
        <taxon>Fungi incertae sedis</taxon>
        <taxon>Zoopagomycota</taxon>
        <taxon>Kickxellomycotina</taxon>
        <taxon>Kickxellomycetes</taxon>
        <taxon>Kickxellales</taxon>
        <taxon>Kickxellaceae</taxon>
        <taxon>Mycoemilia</taxon>
    </lineage>
</organism>